<proteinExistence type="predicted"/>
<name>A0A0N4ZEG1_PARTI</name>
<accession>A0A0N4ZEG1</accession>
<evidence type="ECO:0000256" key="1">
    <source>
        <dbReference type="SAM" id="MobiDB-lite"/>
    </source>
</evidence>
<keyword evidence="2" id="KW-1185">Reference proteome</keyword>
<reference evidence="3" key="1">
    <citation type="submission" date="2017-02" db="UniProtKB">
        <authorList>
            <consortium name="WormBaseParasite"/>
        </authorList>
    </citation>
    <scope>IDENTIFICATION</scope>
</reference>
<evidence type="ECO:0000313" key="2">
    <source>
        <dbReference type="Proteomes" id="UP000038045"/>
    </source>
</evidence>
<dbReference type="Proteomes" id="UP000038045">
    <property type="component" value="Unplaced"/>
</dbReference>
<sequence>MDSMSTIVASIDTPITTYSSNKKGEKKSIHGHSRPPTPVIIIEDFEETAHCYSTESSRRNSITNYESDAAYNFGFGQTSPHLLKVPSKTTPNQHVSLYDFNDCISTLTILNKL</sequence>
<evidence type="ECO:0000313" key="3">
    <source>
        <dbReference type="WBParaSite" id="PTRK_0000606000.1"/>
    </source>
</evidence>
<organism evidence="2 3">
    <name type="scientific">Parastrongyloides trichosuri</name>
    <name type="common">Possum-specific nematode worm</name>
    <dbReference type="NCBI Taxonomy" id="131310"/>
    <lineage>
        <taxon>Eukaryota</taxon>
        <taxon>Metazoa</taxon>
        <taxon>Ecdysozoa</taxon>
        <taxon>Nematoda</taxon>
        <taxon>Chromadorea</taxon>
        <taxon>Rhabditida</taxon>
        <taxon>Tylenchina</taxon>
        <taxon>Panagrolaimomorpha</taxon>
        <taxon>Strongyloidoidea</taxon>
        <taxon>Strongyloididae</taxon>
        <taxon>Parastrongyloides</taxon>
    </lineage>
</organism>
<dbReference type="WBParaSite" id="PTRK_0000606000.1">
    <property type="protein sequence ID" value="PTRK_0000606000.1"/>
    <property type="gene ID" value="PTRK_0000606000"/>
</dbReference>
<protein>
    <submittedName>
        <fullName evidence="3">Uncharacterized protein</fullName>
    </submittedName>
</protein>
<dbReference type="AlphaFoldDB" id="A0A0N4ZEG1"/>
<feature type="region of interest" description="Disordered" evidence="1">
    <location>
        <begin position="17"/>
        <end position="37"/>
    </location>
</feature>